<dbReference type="PATRIC" id="fig|1299331.3.peg.346"/>
<organism evidence="2 3">
    <name type="scientific">Mycobacterium intracellulare 1956</name>
    <dbReference type="NCBI Taxonomy" id="1299331"/>
    <lineage>
        <taxon>Bacteria</taxon>
        <taxon>Bacillati</taxon>
        <taxon>Actinomycetota</taxon>
        <taxon>Actinomycetes</taxon>
        <taxon>Mycobacteriales</taxon>
        <taxon>Mycobacteriaceae</taxon>
        <taxon>Mycobacterium</taxon>
        <taxon>Mycobacterium avium complex (MAC)</taxon>
    </lineage>
</organism>
<comment type="caution">
    <text evidence="2">The sequence shown here is derived from an EMBL/GenBank/DDBJ whole genome shotgun (WGS) entry which is preliminary data.</text>
</comment>
<proteinExistence type="predicted"/>
<dbReference type="Proteomes" id="UP000020825">
    <property type="component" value="Unassembled WGS sequence"/>
</dbReference>
<evidence type="ECO:0000256" key="1">
    <source>
        <dbReference type="SAM" id="MobiDB-lite"/>
    </source>
</evidence>
<sequence>MYASGNAEIGGPVGLDTGFSVVGHGAPPPPRPHNYGWNDGPARATRRRTGWARRPGGLERTAASGWVEPAVGRTAA</sequence>
<reference evidence="2 3" key="1">
    <citation type="submission" date="2013-12" db="EMBL/GenBank/DDBJ databases">
        <authorList>
            <person name="Zelazny A."/>
            <person name="Olivier K."/>
            <person name="Holland S."/>
            <person name="Lenaerts A."/>
            <person name="Ordway D."/>
            <person name="DeGroote M.A."/>
            <person name="Parker T."/>
            <person name="Sizemore C."/>
            <person name="Tallon L.J."/>
            <person name="Sadzewicz L.K."/>
            <person name="Sengamalay N."/>
            <person name="Fraser C.M."/>
            <person name="Hine E."/>
            <person name="Shefchek K.A."/>
            <person name="Das S.P."/>
            <person name="Tettelin H."/>
        </authorList>
    </citation>
    <scope>NUCLEOTIDE SEQUENCE [LARGE SCALE GENOMIC DNA]</scope>
    <source>
        <strain evidence="2 3">1956</strain>
    </source>
</reference>
<evidence type="ECO:0000313" key="2">
    <source>
        <dbReference type="EMBL" id="EUA57231.1"/>
    </source>
</evidence>
<gene>
    <name evidence="2" type="ORF">I550_0351</name>
</gene>
<evidence type="ECO:0000313" key="3">
    <source>
        <dbReference type="Proteomes" id="UP000020825"/>
    </source>
</evidence>
<dbReference type="AlphaFoldDB" id="X8CN15"/>
<dbReference type="EMBL" id="JAOG01000001">
    <property type="protein sequence ID" value="EUA57231.1"/>
    <property type="molecule type" value="Genomic_DNA"/>
</dbReference>
<feature type="region of interest" description="Disordered" evidence="1">
    <location>
        <begin position="1"/>
        <end position="76"/>
    </location>
</feature>
<accession>X8CN15</accession>
<name>X8CN15_MYCIT</name>
<protein>
    <submittedName>
        <fullName evidence="2">Uncharacterized protein</fullName>
    </submittedName>
</protein>